<organism evidence="4 5">
    <name type="scientific">Streptomyces argenteolus</name>
    <dbReference type="NCBI Taxonomy" id="67274"/>
    <lineage>
        <taxon>Bacteria</taxon>
        <taxon>Bacillati</taxon>
        <taxon>Actinomycetota</taxon>
        <taxon>Actinomycetes</taxon>
        <taxon>Kitasatosporales</taxon>
        <taxon>Streptomycetaceae</taxon>
        <taxon>Streptomyces</taxon>
    </lineage>
</organism>
<dbReference type="Pfam" id="PF00293">
    <property type="entry name" value="NUDIX"/>
    <property type="match status" value="1"/>
</dbReference>
<dbReference type="InterPro" id="IPR037523">
    <property type="entry name" value="VOC_core"/>
</dbReference>
<dbReference type="PROSITE" id="PS51819">
    <property type="entry name" value="VOC"/>
    <property type="match status" value="1"/>
</dbReference>
<feature type="domain" description="Nudix hydrolase" evidence="2">
    <location>
        <begin position="197"/>
        <end position="330"/>
    </location>
</feature>
<dbReference type="Pfam" id="PF08241">
    <property type="entry name" value="Methyltransf_11"/>
    <property type="match status" value="1"/>
</dbReference>
<dbReference type="Proteomes" id="UP001602322">
    <property type="component" value="Unassembled WGS sequence"/>
</dbReference>
<dbReference type="CDD" id="cd02440">
    <property type="entry name" value="AdoMet_MTases"/>
    <property type="match status" value="1"/>
</dbReference>
<protein>
    <submittedName>
        <fullName evidence="4">Trifunctional class I SAM-dependent methyltransferase/NUDIX hydrolase/VOC family protein</fullName>
    </submittedName>
</protein>
<dbReference type="InterPro" id="IPR000086">
    <property type="entry name" value="NUDIX_hydrolase_dom"/>
</dbReference>
<keyword evidence="4" id="KW-0489">Methyltransferase</keyword>
<feature type="domain" description="VOC" evidence="3">
    <location>
        <begin position="367"/>
        <end position="491"/>
    </location>
</feature>
<keyword evidence="4" id="KW-0808">Transferase</keyword>
<dbReference type="GO" id="GO:0016787">
    <property type="term" value="F:hydrolase activity"/>
    <property type="evidence" value="ECO:0007669"/>
    <property type="project" value="UniProtKB-KW"/>
</dbReference>
<dbReference type="InterPro" id="IPR020084">
    <property type="entry name" value="NUDIX_hydrolase_CS"/>
</dbReference>
<gene>
    <name evidence="4" type="ORF">ACFY8O_21695</name>
</gene>
<dbReference type="InterPro" id="IPR029063">
    <property type="entry name" value="SAM-dependent_MTases_sf"/>
</dbReference>
<dbReference type="Pfam" id="PF13669">
    <property type="entry name" value="Glyoxalase_4"/>
    <property type="match status" value="1"/>
</dbReference>
<evidence type="ECO:0000313" key="4">
    <source>
        <dbReference type="EMBL" id="MFF5898516.1"/>
    </source>
</evidence>
<dbReference type="Gene3D" id="3.90.79.10">
    <property type="entry name" value="Nucleoside Triphosphate Pyrophosphohydrolase"/>
    <property type="match status" value="1"/>
</dbReference>
<dbReference type="Gene3D" id="3.40.50.150">
    <property type="entry name" value="Vaccinia Virus protein VP39"/>
    <property type="match status" value="1"/>
</dbReference>
<dbReference type="CDD" id="cd04683">
    <property type="entry name" value="NUDIX_Hydrolase"/>
    <property type="match status" value="1"/>
</dbReference>
<keyword evidence="5" id="KW-1185">Reference proteome</keyword>
<keyword evidence="1 4" id="KW-0378">Hydrolase</keyword>
<dbReference type="PANTHER" id="PTHR43861">
    <property type="entry name" value="TRANS-ACONITATE 2-METHYLTRANSFERASE-RELATED"/>
    <property type="match status" value="1"/>
</dbReference>
<dbReference type="InterPro" id="IPR013216">
    <property type="entry name" value="Methyltransf_11"/>
</dbReference>
<dbReference type="SUPFAM" id="SSF54593">
    <property type="entry name" value="Glyoxalase/Bleomycin resistance protein/Dihydroxybiphenyl dioxygenase"/>
    <property type="match status" value="1"/>
</dbReference>
<dbReference type="GO" id="GO:0032259">
    <property type="term" value="P:methylation"/>
    <property type="evidence" value="ECO:0007669"/>
    <property type="project" value="UniProtKB-KW"/>
</dbReference>
<dbReference type="InterPro" id="IPR015797">
    <property type="entry name" value="NUDIX_hydrolase-like_dom_sf"/>
</dbReference>
<dbReference type="EMBL" id="JBIBEG010000006">
    <property type="protein sequence ID" value="MFF5898516.1"/>
    <property type="molecule type" value="Genomic_DNA"/>
</dbReference>
<dbReference type="SUPFAM" id="SSF55811">
    <property type="entry name" value="Nudix"/>
    <property type="match status" value="1"/>
</dbReference>
<dbReference type="InterPro" id="IPR029068">
    <property type="entry name" value="Glyas_Bleomycin-R_OHBP_Dase"/>
</dbReference>
<name>A0ABW6XAH7_9ACTN</name>
<dbReference type="PROSITE" id="PS51462">
    <property type="entry name" value="NUDIX"/>
    <property type="match status" value="1"/>
</dbReference>
<comment type="caution">
    <text evidence="4">The sequence shown here is derived from an EMBL/GenBank/DDBJ whole genome shotgun (WGS) entry which is preliminary data.</text>
</comment>
<dbReference type="PROSITE" id="PS00893">
    <property type="entry name" value="NUDIX_BOX"/>
    <property type="match status" value="1"/>
</dbReference>
<sequence length="491" mass="53750">MTTTDWDAAAESFDDEPDHGLLDPVVRSAWARRMETWLPPTRSQVLDLGCGTGSLSLLVTGQGHRVTAVDRSPRMAERARDKLAGTGAEVLVGDAGRPPVGRQRFDVILARHVVWLLPDPAAALRHWFSLLRPGGRLVLVEGVWGGTGLSAARLTALLSEHTERVHHEPLSGDALLWGKEVDDERYALVARAEPPRRHSEVVDVHLILRRGPDVLLARRAGTGYADGLLHAPSGHAEDGEDVREAMVRETAEETGILLDPDELRVALVMQHRGPGGNPRMGWFFEAHLDPARPPRNAEPDKCSELAWYPLDALPDDMVAYCRAGLDGYRAGERFLIHWHEDGDTVGYAPQGPRRAVPLPVATARTGRVHHIELRVPDLAEAEAEWGWLLGELGHLPYQKWAHGRSWRRGDTYVVAEHSPDLAGAAHDRLRPGLNHLAFHVQDRATLDALAARAPGHGWRPLTPGGPPGGDSGHYAAYLVNTAGFEVELVAP</sequence>
<dbReference type="SUPFAM" id="SSF53335">
    <property type="entry name" value="S-adenosyl-L-methionine-dependent methyltransferases"/>
    <property type="match status" value="1"/>
</dbReference>
<dbReference type="GO" id="GO:0008168">
    <property type="term" value="F:methyltransferase activity"/>
    <property type="evidence" value="ECO:0007669"/>
    <property type="project" value="UniProtKB-KW"/>
</dbReference>
<proteinExistence type="predicted"/>
<evidence type="ECO:0000256" key="1">
    <source>
        <dbReference type="ARBA" id="ARBA00022801"/>
    </source>
</evidence>
<dbReference type="RefSeq" id="WP_387904747.1">
    <property type="nucleotide sequence ID" value="NZ_JBIBEG010000006.1"/>
</dbReference>
<dbReference type="Gene3D" id="3.10.180.10">
    <property type="entry name" value="2,3-Dihydroxybiphenyl 1,2-Dioxygenase, domain 1"/>
    <property type="match status" value="1"/>
</dbReference>
<reference evidence="4 5" key="1">
    <citation type="submission" date="2024-10" db="EMBL/GenBank/DDBJ databases">
        <title>The Natural Products Discovery Center: Release of the First 8490 Sequenced Strains for Exploring Actinobacteria Biosynthetic Diversity.</title>
        <authorList>
            <person name="Kalkreuter E."/>
            <person name="Kautsar S.A."/>
            <person name="Yang D."/>
            <person name="Bader C.D."/>
            <person name="Teijaro C.N."/>
            <person name="Fluegel L."/>
            <person name="Davis C.M."/>
            <person name="Simpson J.R."/>
            <person name="Lauterbach L."/>
            <person name="Steele A.D."/>
            <person name="Gui C."/>
            <person name="Meng S."/>
            <person name="Li G."/>
            <person name="Viehrig K."/>
            <person name="Ye F."/>
            <person name="Su P."/>
            <person name="Kiefer A.F."/>
            <person name="Nichols A."/>
            <person name="Cepeda A.J."/>
            <person name="Yan W."/>
            <person name="Fan B."/>
            <person name="Jiang Y."/>
            <person name="Adhikari A."/>
            <person name="Zheng C.-J."/>
            <person name="Schuster L."/>
            <person name="Cowan T.M."/>
            <person name="Smanski M.J."/>
            <person name="Chevrette M.G."/>
            <person name="De Carvalho L.P.S."/>
            <person name="Shen B."/>
        </authorList>
    </citation>
    <scope>NUCLEOTIDE SEQUENCE [LARGE SCALE GENOMIC DNA]</scope>
    <source>
        <strain evidence="4 5">NPDC012540</strain>
    </source>
</reference>
<evidence type="ECO:0000259" key="2">
    <source>
        <dbReference type="PROSITE" id="PS51462"/>
    </source>
</evidence>
<evidence type="ECO:0000259" key="3">
    <source>
        <dbReference type="PROSITE" id="PS51819"/>
    </source>
</evidence>
<accession>A0ABW6XAH7</accession>
<evidence type="ECO:0000313" key="5">
    <source>
        <dbReference type="Proteomes" id="UP001602322"/>
    </source>
</evidence>